<organism evidence="2 3">
    <name type="scientific">Ricinus communis</name>
    <name type="common">Castor bean</name>
    <dbReference type="NCBI Taxonomy" id="3988"/>
    <lineage>
        <taxon>Eukaryota</taxon>
        <taxon>Viridiplantae</taxon>
        <taxon>Streptophyta</taxon>
        <taxon>Embryophyta</taxon>
        <taxon>Tracheophyta</taxon>
        <taxon>Spermatophyta</taxon>
        <taxon>Magnoliopsida</taxon>
        <taxon>eudicotyledons</taxon>
        <taxon>Gunneridae</taxon>
        <taxon>Pentapetalae</taxon>
        <taxon>rosids</taxon>
        <taxon>fabids</taxon>
        <taxon>Malpighiales</taxon>
        <taxon>Euphorbiaceae</taxon>
        <taxon>Acalyphoideae</taxon>
        <taxon>Acalypheae</taxon>
        <taxon>Ricinus</taxon>
    </lineage>
</organism>
<keyword evidence="1" id="KW-0732">Signal</keyword>
<name>B9SPH7_RICCO</name>
<evidence type="ECO:0000256" key="1">
    <source>
        <dbReference type="SAM" id="SignalP"/>
    </source>
</evidence>
<reference evidence="3" key="1">
    <citation type="journal article" date="2010" name="Nat. Biotechnol.">
        <title>Draft genome sequence of the oilseed species Ricinus communis.</title>
        <authorList>
            <person name="Chan A.P."/>
            <person name="Crabtree J."/>
            <person name="Zhao Q."/>
            <person name="Lorenzi H."/>
            <person name="Orvis J."/>
            <person name="Puiu D."/>
            <person name="Melake-Berhan A."/>
            <person name="Jones K.M."/>
            <person name="Redman J."/>
            <person name="Chen G."/>
            <person name="Cahoon E.B."/>
            <person name="Gedil M."/>
            <person name="Stanke M."/>
            <person name="Haas B.J."/>
            <person name="Wortman J.R."/>
            <person name="Fraser-Liggett C.M."/>
            <person name="Ravel J."/>
            <person name="Rabinowicz P.D."/>
        </authorList>
    </citation>
    <scope>NUCLEOTIDE SEQUENCE [LARGE SCALE GENOMIC DNA]</scope>
    <source>
        <strain evidence="3">cv. Hale</strain>
    </source>
</reference>
<dbReference type="Proteomes" id="UP000008311">
    <property type="component" value="Unassembled WGS sequence"/>
</dbReference>
<protein>
    <recommendedName>
        <fullName evidence="4">Secreted protein</fullName>
    </recommendedName>
</protein>
<accession>B9SPH7</accession>
<dbReference type="EMBL" id="EQ974068">
    <property type="protein sequence ID" value="EEF34453.1"/>
    <property type="molecule type" value="Genomic_DNA"/>
</dbReference>
<feature type="chain" id="PRO_5012226451" description="Secreted protein" evidence="1">
    <location>
        <begin position="16"/>
        <end position="66"/>
    </location>
</feature>
<feature type="signal peptide" evidence="1">
    <location>
        <begin position="1"/>
        <end position="15"/>
    </location>
</feature>
<evidence type="ECO:0000313" key="3">
    <source>
        <dbReference type="Proteomes" id="UP000008311"/>
    </source>
</evidence>
<gene>
    <name evidence="2" type="ORF">RCOM_0023740</name>
</gene>
<dbReference type="AlphaFoldDB" id="B9SPH7"/>
<dbReference type="InParanoid" id="B9SPH7"/>
<evidence type="ECO:0008006" key="4">
    <source>
        <dbReference type="Google" id="ProtNLM"/>
    </source>
</evidence>
<evidence type="ECO:0000313" key="2">
    <source>
        <dbReference type="EMBL" id="EEF34453.1"/>
    </source>
</evidence>
<keyword evidence="3" id="KW-1185">Reference proteome</keyword>
<proteinExistence type="predicted"/>
<sequence>MGGQWWLAWVSVASAGAGAGSRGGPHMSLDNKRRSGLWCGGGLLVLVKDLARMAAQQWAGEYPSFP</sequence>